<gene>
    <name evidence="2" type="ORF">DARMORV10_A01P16630.1</name>
</gene>
<keyword evidence="1" id="KW-0812">Transmembrane</keyword>
<protein>
    <submittedName>
        <fullName evidence="2">(rape) hypothetical protein</fullName>
    </submittedName>
</protein>
<sequence>FVSPSPPHRIFFLTTYTPFHLILHCLFSPTSFSSIIFFFTLVTEFVSFTFLFSVLLDKLRFDSHFINIK</sequence>
<feature type="non-terminal residue" evidence="2">
    <location>
        <position position="1"/>
    </location>
</feature>
<accession>A0A816XQQ2</accession>
<proteinExistence type="predicted"/>
<keyword evidence="1" id="KW-0472">Membrane</keyword>
<dbReference type="EMBL" id="HG994355">
    <property type="protein sequence ID" value="CAF2149822.1"/>
    <property type="molecule type" value="Genomic_DNA"/>
</dbReference>
<name>A0A816XQQ2_BRANA</name>
<keyword evidence="1" id="KW-1133">Transmembrane helix</keyword>
<organism evidence="2">
    <name type="scientific">Brassica napus</name>
    <name type="common">Rape</name>
    <dbReference type="NCBI Taxonomy" id="3708"/>
    <lineage>
        <taxon>Eukaryota</taxon>
        <taxon>Viridiplantae</taxon>
        <taxon>Streptophyta</taxon>
        <taxon>Embryophyta</taxon>
        <taxon>Tracheophyta</taxon>
        <taxon>Spermatophyta</taxon>
        <taxon>Magnoliopsida</taxon>
        <taxon>eudicotyledons</taxon>
        <taxon>Gunneridae</taxon>
        <taxon>Pentapetalae</taxon>
        <taxon>rosids</taxon>
        <taxon>malvids</taxon>
        <taxon>Brassicales</taxon>
        <taxon>Brassicaceae</taxon>
        <taxon>Brassiceae</taxon>
        <taxon>Brassica</taxon>
    </lineage>
</organism>
<evidence type="ECO:0000256" key="1">
    <source>
        <dbReference type="SAM" id="Phobius"/>
    </source>
</evidence>
<reference evidence="2" key="1">
    <citation type="submission" date="2021-01" db="EMBL/GenBank/DDBJ databases">
        <authorList>
            <consortium name="Genoscope - CEA"/>
            <person name="William W."/>
        </authorList>
    </citation>
    <scope>NUCLEOTIDE SEQUENCE</scope>
</reference>
<evidence type="ECO:0000313" key="2">
    <source>
        <dbReference type="EMBL" id="CAF2149822.1"/>
    </source>
</evidence>
<feature type="transmembrane region" description="Helical" evidence="1">
    <location>
        <begin position="35"/>
        <end position="56"/>
    </location>
</feature>
<dbReference type="AlphaFoldDB" id="A0A816XQQ2"/>
<dbReference type="Proteomes" id="UP001295469">
    <property type="component" value="Chromosome A01"/>
</dbReference>